<dbReference type="SMART" id="SM00901">
    <property type="entry name" value="FRG"/>
    <property type="match status" value="1"/>
</dbReference>
<dbReference type="EMBL" id="NOUW01000014">
    <property type="protein sequence ID" value="PDX90054.1"/>
    <property type="molecule type" value="Genomic_DNA"/>
</dbReference>
<evidence type="ECO:0000259" key="1">
    <source>
        <dbReference type="SMART" id="SM00901"/>
    </source>
</evidence>
<evidence type="ECO:0000313" key="2">
    <source>
        <dbReference type="EMBL" id="PDX90054.1"/>
    </source>
</evidence>
<comment type="caution">
    <text evidence="2">The sequence shown here is derived from an EMBL/GenBank/DDBJ whole genome shotgun (WGS) entry which is preliminary data.</text>
</comment>
<protein>
    <recommendedName>
        <fullName evidence="1">FRG domain-containing protein</fullName>
    </recommendedName>
</protein>
<dbReference type="AlphaFoldDB" id="A0A2A7BF85"/>
<gene>
    <name evidence="2" type="ORF">CHR61_03775</name>
</gene>
<dbReference type="Pfam" id="PF08867">
    <property type="entry name" value="FRG"/>
    <property type="match status" value="1"/>
</dbReference>
<organism evidence="2 3">
    <name type="scientific">Faecalibacterium prausnitzii</name>
    <dbReference type="NCBI Taxonomy" id="853"/>
    <lineage>
        <taxon>Bacteria</taxon>
        <taxon>Bacillati</taxon>
        <taxon>Bacillota</taxon>
        <taxon>Clostridia</taxon>
        <taxon>Eubacteriales</taxon>
        <taxon>Oscillospiraceae</taxon>
        <taxon>Faecalibacterium</taxon>
    </lineage>
</organism>
<sequence>MEDFDNAKTRNPKECVVTNLNSYLTYISDIKETIKKEEGAEISTKHYFFRGQASNEWNVMPGVFRGGMLPHEAELINAAYTRNPDDFRKLTTDFEKLAKLQHYGLPTRLLDVTENPLVALYFACQNNQEKKITDGKTTLLPPTDGKIYYKRDYGKSYSDIEIKVLAYLASHEISGDYTLEKLLSDLNKYGIYTDKEVKECEASEYKSLLSTIQRNYFVISNLNNERLVRQSGSFLICGKYNVQMKEKLGHSIVKRAYSDVQDEFELQSFRIPAGRKDAILEELSFYNINEGTLFPELEHQMAYIKSNYVNTQKPMVDRFVKTEVPITSIREVRDSDASDDKVDEIIREVLHNAVHPEIFDDCYVAIQKNLMPDWYRKEIGLSKVRLALTDTLDNGTPIGRAMAKRAAQSIVEKIVNAIAQESNTATSDNS</sequence>
<dbReference type="InterPro" id="IPR014966">
    <property type="entry name" value="FRG-dom"/>
</dbReference>
<evidence type="ECO:0000313" key="3">
    <source>
        <dbReference type="Proteomes" id="UP000220438"/>
    </source>
</evidence>
<name>A0A2A7BF85_9FIRM</name>
<feature type="domain" description="FRG" evidence="1">
    <location>
        <begin position="43"/>
        <end position="138"/>
    </location>
</feature>
<accession>A0A2A7BF85</accession>
<proteinExistence type="predicted"/>
<dbReference type="RefSeq" id="WP_097770308.1">
    <property type="nucleotide sequence ID" value="NZ_NOUW01000014.1"/>
</dbReference>
<reference evidence="2 3" key="1">
    <citation type="journal article" date="2017" name="Front. Microbiol.">
        <title>New Insights into the Diversity of the Genus Faecalibacterium.</title>
        <authorList>
            <person name="Benevides L."/>
            <person name="Burman S."/>
            <person name="Martin R."/>
            <person name="Robert V."/>
            <person name="Thomas M."/>
            <person name="Miquel S."/>
            <person name="Chain F."/>
            <person name="Sokol H."/>
            <person name="Bermudez-Humaran L.G."/>
            <person name="Morrison M."/>
            <person name="Langella P."/>
            <person name="Azevedo V.A."/>
            <person name="Chatel J.M."/>
            <person name="Soares S."/>
        </authorList>
    </citation>
    <scope>NUCLEOTIDE SEQUENCE [LARGE SCALE GENOMIC DNA]</scope>
    <source>
        <strain evidence="2 3">AHMP21</strain>
    </source>
</reference>
<dbReference type="Proteomes" id="UP000220438">
    <property type="component" value="Unassembled WGS sequence"/>
</dbReference>